<dbReference type="Proteomes" id="UP001197247">
    <property type="component" value="Unassembled WGS sequence"/>
</dbReference>
<dbReference type="RefSeq" id="WP_214154761.1">
    <property type="nucleotide sequence ID" value="NZ_JAHBAY010000002.1"/>
</dbReference>
<organism evidence="2 3">
    <name type="scientific">Kineosporia corallincola</name>
    <dbReference type="NCBI Taxonomy" id="2835133"/>
    <lineage>
        <taxon>Bacteria</taxon>
        <taxon>Bacillati</taxon>
        <taxon>Actinomycetota</taxon>
        <taxon>Actinomycetes</taxon>
        <taxon>Kineosporiales</taxon>
        <taxon>Kineosporiaceae</taxon>
        <taxon>Kineosporia</taxon>
    </lineage>
</organism>
<keyword evidence="2" id="KW-0378">Hydrolase</keyword>
<dbReference type="EMBL" id="JAHBAY010000002">
    <property type="protein sequence ID" value="MBT0768467.1"/>
    <property type="molecule type" value="Genomic_DNA"/>
</dbReference>
<evidence type="ECO:0000313" key="2">
    <source>
        <dbReference type="EMBL" id="MBT0768467.1"/>
    </source>
</evidence>
<sequence length="290" mass="30050">MTDHTLTLPDGRALELYTGGQDGGIPLVFHHGTPGSRLAPAGLEQAAKNRGLALVIASRAGYGGSHRKAGRSVVDVVDDTRAVLEFIGAEEFFVAGHSGGGPHALACAARLPGVRASLVIAGVAPYGVSGLDFLDGMGEENLIEFGTVLDGEPVARPYLEEQRAGLVTATAAGVIEALASVLPDVDRAVMTDAYGEELAAGMAEGLRLGVDGWLDDDIAFTRDWGFSLDEIAGPVTIWQGDLDLMVPFAHGRHLASAVPGADVNLLTGEGHLSIVVGANERMLDRLVALG</sequence>
<proteinExistence type="predicted"/>
<name>A0ABS5TBL7_9ACTN</name>
<dbReference type="SUPFAM" id="SSF53474">
    <property type="entry name" value="alpha/beta-Hydrolases"/>
    <property type="match status" value="1"/>
</dbReference>
<evidence type="ECO:0000313" key="3">
    <source>
        <dbReference type="Proteomes" id="UP001197247"/>
    </source>
</evidence>
<reference evidence="2 3" key="1">
    <citation type="submission" date="2021-05" db="EMBL/GenBank/DDBJ databases">
        <title>Kineosporia and Streptomyces sp. nov. two new marine actinobacteria isolated from Coral.</title>
        <authorList>
            <person name="Buangrab K."/>
            <person name="Sutthacheep M."/>
            <person name="Yeemin T."/>
            <person name="Harunari E."/>
            <person name="Igarashi Y."/>
            <person name="Kanchanasin P."/>
            <person name="Tanasupawat S."/>
            <person name="Phongsopitanun W."/>
        </authorList>
    </citation>
    <scope>NUCLEOTIDE SEQUENCE [LARGE SCALE GENOMIC DNA]</scope>
    <source>
        <strain evidence="2 3">J2-2</strain>
    </source>
</reference>
<dbReference type="PANTHER" id="PTHR43433">
    <property type="entry name" value="HYDROLASE, ALPHA/BETA FOLD FAMILY PROTEIN"/>
    <property type="match status" value="1"/>
</dbReference>
<dbReference type="Gene3D" id="3.40.50.1820">
    <property type="entry name" value="alpha/beta hydrolase"/>
    <property type="match status" value="1"/>
</dbReference>
<feature type="domain" description="AB hydrolase-1" evidence="1">
    <location>
        <begin position="26"/>
        <end position="120"/>
    </location>
</feature>
<comment type="caution">
    <text evidence="2">The sequence shown here is derived from an EMBL/GenBank/DDBJ whole genome shotgun (WGS) entry which is preliminary data.</text>
</comment>
<evidence type="ECO:0000259" key="1">
    <source>
        <dbReference type="Pfam" id="PF00561"/>
    </source>
</evidence>
<protein>
    <submittedName>
        <fullName evidence="2">Alpha/beta hydrolase</fullName>
    </submittedName>
</protein>
<dbReference type="Pfam" id="PF00561">
    <property type="entry name" value="Abhydrolase_1"/>
    <property type="match status" value="1"/>
</dbReference>
<accession>A0ABS5TBL7</accession>
<dbReference type="InterPro" id="IPR029058">
    <property type="entry name" value="AB_hydrolase_fold"/>
</dbReference>
<keyword evidence="3" id="KW-1185">Reference proteome</keyword>
<dbReference type="InterPro" id="IPR000073">
    <property type="entry name" value="AB_hydrolase_1"/>
</dbReference>
<dbReference type="PANTHER" id="PTHR43433:SF10">
    <property type="entry name" value="AB HYDROLASE-1 DOMAIN-CONTAINING PROTEIN"/>
    <property type="match status" value="1"/>
</dbReference>
<dbReference type="InterPro" id="IPR050471">
    <property type="entry name" value="AB_hydrolase"/>
</dbReference>
<dbReference type="GO" id="GO:0016787">
    <property type="term" value="F:hydrolase activity"/>
    <property type="evidence" value="ECO:0007669"/>
    <property type="project" value="UniProtKB-KW"/>
</dbReference>
<gene>
    <name evidence="2" type="ORF">KIH74_05995</name>
</gene>